<proteinExistence type="predicted"/>
<dbReference type="AlphaFoldDB" id="A0A2T9ZCS1"/>
<name>A0A2T9ZCS1_9FUNG</name>
<reference evidence="2 3" key="1">
    <citation type="journal article" date="2018" name="MBio">
        <title>Comparative Genomics Reveals the Core Gene Toolbox for the Fungus-Insect Symbiosis.</title>
        <authorList>
            <person name="Wang Y."/>
            <person name="Stata M."/>
            <person name="Wang W."/>
            <person name="Stajich J.E."/>
            <person name="White M.M."/>
            <person name="Moncalvo J.M."/>
        </authorList>
    </citation>
    <scope>NUCLEOTIDE SEQUENCE [LARGE SCALE GENOMIC DNA]</scope>
    <source>
        <strain evidence="2 3">SC-DP-2</strain>
    </source>
</reference>
<organism evidence="2 3">
    <name type="scientific">Smittium megazygosporum</name>
    <dbReference type="NCBI Taxonomy" id="133381"/>
    <lineage>
        <taxon>Eukaryota</taxon>
        <taxon>Fungi</taxon>
        <taxon>Fungi incertae sedis</taxon>
        <taxon>Zoopagomycota</taxon>
        <taxon>Kickxellomycotina</taxon>
        <taxon>Harpellomycetes</taxon>
        <taxon>Harpellales</taxon>
        <taxon>Legeriomycetaceae</taxon>
        <taxon>Smittium</taxon>
    </lineage>
</organism>
<protein>
    <submittedName>
        <fullName evidence="2">Uncharacterized protein</fullName>
    </submittedName>
</protein>
<sequence>MKPVFDQTIENIAKPASALLGLLVFIEFICRIAKGKYQDIHSKRILRKVMFLGFFICTSDIIDLLTTEYFASRLQNSTNPNVAKFMIWWGKFSSLYTLLMLTSILSYISSYISKSNTNGFIEIFDFNEVYCLMLSLSSTGPVIIVPGSYDIVSRKYLMDMTPRGRIMGDLITNDVWVVLSFLVCVFCIVSSFKNRGEELQPQSEYYSLNEKNPSMFGTGLDNSPIDNSSNQSKALRQTFPWIVAILMLFVLPVFVKYASFFELEFKYFDNLRFFSNAFYGMKGFFCIVAADLLTGDD</sequence>
<gene>
    <name evidence="2" type="ORF">BB560_003186</name>
</gene>
<keyword evidence="1" id="KW-0472">Membrane</keyword>
<accession>A0A2T9ZCS1</accession>
<keyword evidence="1" id="KW-0812">Transmembrane</keyword>
<evidence type="ECO:0000313" key="2">
    <source>
        <dbReference type="EMBL" id="PVV02365.1"/>
    </source>
</evidence>
<feature type="transmembrane region" description="Helical" evidence="1">
    <location>
        <begin position="239"/>
        <end position="261"/>
    </location>
</feature>
<feature type="transmembrane region" description="Helical" evidence="1">
    <location>
        <begin position="175"/>
        <end position="192"/>
    </location>
</feature>
<feature type="transmembrane region" description="Helical" evidence="1">
    <location>
        <begin position="12"/>
        <end position="33"/>
    </location>
</feature>
<comment type="caution">
    <text evidence="2">The sequence shown here is derived from an EMBL/GenBank/DDBJ whole genome shotgun (WGS) entry which is preliminary data.</text>
</comment>
<dbReference type="Proteomes" id="UP000245609">
    <property type="component" value="Unassembled WGS sequence"/>
</dbReference>
<keyword evidence="1" id="KW-1133">Transmembrane helix</keyword>
<dbReference type="EMBL" id="MBFS01000492">
    <property type="protein sequence ID" value="PVV02365.1"/>
    <property type="molecule type" value="Genomic_DNA"/>
</dbReference>
<feature type="transmembrane region" description="Helical" evidence="1">
    <location>
        <begin position="86"/>
        <end position="108"/>
    </location>
</feature>
<keyword evidence="3" id="KW-1185">Reference proteome</keyword>
<evidence type="ECO:0000256" key="1">
    <source>
        <dbReference type="SAM" id="Phobius"/>
    </source>
</evidence>
<feature type="transmembrane region" description="Helical" evidence="1">
    <location>
        <begin position="45"/>
        <end position="66"/>
    </location>
</feature>
<evidence type="ECO:0000313" key="3">
    <source>
        <dbReference type="Proteomes" id="UP000245609"/>
    </source>
</evidence>
<feature type="transmembrane region" description="Helical" evidence="1">
    <location>
        <begin position="273"/>
        <end position="293"/>
    </location>
</feature>